<dbReference type="SUPFAM" id="SSF52096">
    <property type="entry name" value="ClpP/crotonase"/>
    <property type="match status" value="1"/>
</dbReference>
<comment type="caution">
    <text evidence="2">The sequence shown here is derived from an EMBL/GenBank/DDBJ whole genome shotgun (WGS) entry which is preliminary data.</text>
</comment>
<proteinExistence type="predicted"/>
<feature type="domain" description="Tail specific protease" evidence="1">
    <location>
        <begin position="269"/>
        <end position="472"/>
    </location>
</feature>
<dbReference type="GeneID" id="42775901"/>
<dbReference type="RefSeq" id="WP_027098073.1">
    <property type="nucleotide sequence ID" value="NZ_CABHIH010000003.1"/>
</dbReference>
<keyword evidence="3" id="KW-1185">Reference proteome</keyword>
<dbReference type="InterPro" id="IPR029045">
    <property type="entry name" value="ClpP/crotonase-like_dom_sf"/>
</dbReference>
<protein>
    <recommendedName>
        <fullName evidence="1">Tail specific protease domain-containing protein</fullName>
    </recommendedName>
</protein>
<reference evidence="2 3" key="1">
    <citation type="submission" date="2016-06" db="EMBL/GenBank/DDBJ databases">
        <authorList>
            <person name="Kjaerup R.B."/>
            <person name="Dalgaard T.S."/>
            <person name="Juul-Madsen H.R."/>
        </authorList>
    </citation>
    <scope>NUCLEOTIDE SEQUENCE [LARGE SCALE GENOMIC DNA]</scope>
    <source>
        <strain evidence="2 3">373-A1</strain>
    </source>
</reference>
<dbReference type="AlphaFoldDB" id="A0A174IAV6"/>
<gene>
    <name evidence="2" type="ORF">CP373A1_13400</name>
</gene>
<name>A0A174IAV6_9CLOT</name>
<dbReference type="Gene3D" id="3.90.226.10">
    <property type="entry name" value="2-enoyl-CoA Hydratase, Chain A, domain 1"/>
    <property type="match status" value="1"/>
</dbReference>
<dbReference type="GO" id="GO:0006508">
    <property type="term" value="P:proteolysis"/>
    <property type="evidence" value="ECO:0007669"/>
    <property type="project" value="InterPro"/>
</dbReference>
<dbReference type="Proteomes" id="UP000092714">
    <property type="component" value="Unassembled WGS sequence"/>
</dbReference>
<evidence type="ECO:0000313" key="2">
    <source>
        <dbReference type="EMBL" id="OBY10091.1"/>
    </source>
</evidence>
<dbReference type="EMBL" id="MAPZ01000025">
    <property type="protein sequence ID" value="OBY10091.1"/>
    <property type="molecule type" value="Genomic_DNA"/>
</dbReference>
<dbReference type="eggNOG" id="COG0793">
    <property type="taxonomic scope" value="Bacteria"/>
</dbReference>
<evidence type="ECO:0000313" key="3">
    <source>
        <dbReference type="Proteomes" id="UP000092714"/>
    </source>
</evidence>
<dbReference type="OrthoDB" id="1708078at2"/>
<dbReference type="Pfam" id="PF03572">
    <property type="entry name" value="Peptidase_S41"/>
    <property type="match status" value="1"/>
</dbReference>
<sequence>MNKKTMLFALIVTLFLFVILNYKGNKNHEFVQQVNSERLLEAKEAKNTIYESIKLPSCNMSQEEMYSLFITKDNMNIARNYYNYDNNVVLKKDAKEDINLLFKALKFGYGGYEIFGGDEIFTKAKNNILKEINNHDNLLVKDLETILINNLSFIKDNHFRINENPVFKEKYTYYYNDHPIIKDGQEYYMNFENKKYKIESINKDKNIENYIRYTLNKNGVLSYELGILSLENKQLEVLISNNNHKKTISINLEQSSNTVKNASIKDSSIGYIKLNSMKKISDDILNKTKSIKNNRVNILDLRGCSGGSDLEARKWFETYFNYKIGINGTIFFKYTEFIKEMYLNEIKTTYDLGLCSEEEYSNEVKRISDFYSKEKMNSIVPYTEVDEILDNDNYLLVLVDNTVPSSAESLLIYLRTVKNVIFIGTNSSGTTKIMDKLGFLLPNTKIVCAFGTKAYNYSSFEIEEGKGLEPDIWLGTEDILDRTYKFAKTLK</sequence>
<organism evidence="2 3">
    <name type="scientific">Clostridium paraputrificum</name>
    <dbReference type="NCBI Taxonomy" id="29363"/>
    <lineage>
        <taxon>Bacteria</taxon>
        <taxon>Bacillati</taxon>
        <taxon>Bacillota</taxon>
        <taxon>Clostridia</taxon>
        <taxon>Eubacteriales</taxon>
        <taxon>Clostridiaceae</taxon>
        <taxon>Clostridium</taxon>
    </lineage>
</organism>
<evidence type="ECO:0000259" key="1">
    <source>
        <dbReference type="Pfam" id="PF03572"/>
    </source>
</evidence>
<dbReference type="InterPro" id="IPR005151">
    <property type="entry name" value="Tail-specific_protease"/>
</dbReference>
<dbReference type="GO" id="GO:0008236">
    <property type="term" value="F:serine-type peptidase activity"/>
    <property type="evidence" value="ECO:0007669"/>
    <property type="project" value="InterPro"/>
</dbReference>
<accession>A0A174IAV6</accession>